<evidence type="ECO:0000313" key="2">
    <source>
        <dbReference type="Proteomes" id="UP001224890"/>
    </source>
</evidence>
<protein>
    <submittedName>
        <fullName evidence="1">Uncharacterized protein</fullName>
    </submittedName>
</protein>
<dbReference type="GeneID" id="85458175"/>
<comment type="caution">
    <text evidence="1">The sequence shown here is derived from an EMBL/GenBank/DDBJ whole genome shotgun (WGS) entry which is preliminary data.</text>
</comment>
<organism evidence="1 2">
    <name type="scientific">Colletotrichum godetiae</name>
    <dbReference type="NCBI Taxonomy" id="1209918"/>
    <lineage>
        <taxon>Eukaryota</taxon>
        <taxon>Fungi</taxon>
        <taxon>Dikarya</taxon>
        <taxon>Ascomycota</taxon>
        <taxon>Pezizomycotina</taxon>
        <taxon>Sordariomycetes</taxon>
        <taxon>Hypocreomycetidae</taxon>
        <taxon>Glomerellales</taxon>
        <taxon>Glomerellaceae</taxon>
        <taxon>Colletotrichum</taxon>
        <taxon>Colletotrichum acutatum species complex</taxon>
    </lineage>
</organism>
<name>A0AAJ0AXC3_9PEZI</name>
<reference evidence="1" key="1">
    <citation type="submission" date="2021-06" db="EMBL/GenBank/DDBJ databases">
        <title>Comparative genomics, transcriptomics and evolutionary studies reveal genomic signatures of adaptation to plant cell wall in hemibiotrophic fungi.</title>
        <authorList>
            <consortium name="DOE Joint Genome Institute"/>
            <person name="Baroncelli R."/>
            <person name="Diaz J.F."/>
            <person name="Benocci T."/>
            <person name="Peng M."/>
            <person name="Battaglia E."/>
            <person name="Haridas S."/>
            <person name="Andreopoulos W."/>
            <person name="Labutti K."/>
            <person name="Pangilinan J."/>
            <person name="Floch G.L."/>
            <person name="Makela M.R."/>
            <person name="Henrissat B."/>
            <person name="Grigoriev I.V."/>
            <person name="Crouch J.A."/>
            <person name="De Vries R.P."/>
            <person name="Sukno S.A."/>
            <person name="Thon M.R."/>
        </authorList>
    </citation>
    <scope>NUCLEOTIDE SEQUENCE</scope>
    <source>
        <strain evidence="1">CBS 193.32</strain>
    </source>
</reference>
<dbReference type="EMBL" id="JAHMHR010000003">
    <property type="protein sequence ID" value="KAK1700007.1"/>
    <property type="molecule type" value="Genomic_DNA"/>
</dbReference>
<evidence type="ECO:0000313" key="1">
    <source>
        <dbReference type="EMBL" id="KAK1700007.1"/>
    </source>
</evidence>
<dbReference type="Proteomes" id="UP001224890">
    <property type="component" value="Unassembled WGS sequence"/>
</dbReference>
<keyword evidence="2" id="KW-1185">Reference proteome</keyword>
<dbReference type="AlphaFoldDB" id="A0AAJ0AXC3"/>
<sequence length="49" mass="5711">MLPRRRKESIVQVPCQTRYPLPNLVHPWPYTTCHCCQTLLGHRASPVEP</sequence>
<dbReference type="RefSeq" id="XP_060435764.1">
    <property type="nucleotide sequence ID" value="XM_060573649.1"/>
</dbReference>
<accession>A0AAJ0AXC3</accession>
<proteinExistence type="predicted"/>
<gene>
    <name evidence="1" type="ORF">BDP55DRAFT_645634</name>
</gene>